<proteinExistence type="inferred from homology"/>
<keyword evidence="3 7" id="KW-0812">Transmembrane</keyword>
<evidence type="ECO:0000256" key="6">
    <source>
        <dbReference type="ARBA" id="ARBA00023136"/>
    </source>
</evidence>
<sequence length="276" mass="29150">MSGEAPVEDVPQIVDDRPFLARKLPLLKLSAFQLVEGIGSFIYVMTISLAEANVGNSSINGTTHTRNMAPIAVGFILSVVVFSFGYVSGGHFNPAVTLGVLLIRGIRIELATAYWIAQCVGGLIGAAYATIANGTTRHIPAPQVYKNLPQYVVTAFVAEAIFTGILVTVVLHCACSTQKNNHFYGLAIGMCVLAAGYAVGGVSGGSFNPAVAFSLQLVKCVAGNCIPLMHLWLYFAAPAAGAVGASVLFKMTHPEPKETEEEKQEKALVNSAQSLY</sequence>
<dbReference type="InterPro" id="IPR034294">
    <property type="entry name" value="Aquaporin_transptr"/>
</dbReference>
<dbReference type="SUPFAM" id="SSF81338">
    <property type="entry name" value="Aquaporin-like"/>
    <property type="match status" value="1"/>
</dbReference>
<feature type="transmembrane region" description="Helical" evidence="9">
    <location>
        <begin position="151"/>
        <end position="171"/>
    </location>
</feature>
<dbReference type="Pfam" id="PF00230">
    <property type="entry name" value="MIP"/>
    <property type="match status" value="1"/>
</dbReference>
<comment type="subcellular location">
    <subcellularLocation>
        <location evidence="1">Endomembrane system</location>
        <topology evidence="1">Multi-pass membrane protein</topology>
    </subcellularLocation>
</comment>
<evidence type="ECO:0000256" key="4">
    <source>
        <dbReference type="ARBA" id="ARBA00022737"/>
    </source>
</evidence>
<evidence type="ECO:0000256" key="5">
    <source>
        <dbReference type="ARBA" id="ARBA00022989"/>
    </source>
</evidence>
<keyword evidence="11" id="KW-1185">Reference proteome</keyword>
<dbReference type="InterPro" id="IPR023271">
    <property type="entry name" value="Aquaporin-like"/>
</dbReference>
<evidence type="ECO:0000313" key="10">
    <source>
        <dbReference type="EMBL" id="CUF50652.1"/>
    </source>
</evidence>
<evidence type="ECO:0000256" key="2">
    <source>
        <dbReference type="ARBA" id="ARBA00022448"/>
    </source>
</evidence>
<dbReference type="GO" id="GO:0015250">
    <property type="term" value="F:water channel activity"/>
    <property type="evidence" value="ECO:0007669"/>
    <property type="project" value="UniProtKB-ARBA"/>
</dbReference>
<comment type="similarity">
    <text evidence="7">Belongs to the MIP/aquaporin (TC 1.A.8) family.</text>
</comment>
<evidence type="ECO:0000313" key="11">
    <source>
        <dbReference type="Proteomes" id="UP000051952"/>
    </source>
</evidence>
<evidence type="ECO:0000256" key="3">
    <source>
        <dbReference type="ARBA" id="ARBA00022692"/>
    </source>
</evidence>
<dbReference type="Gene3D" id="1.20.1080.10">
    <property type="entry name" value="Glycerol uptake facilitator protein"/>
    <property type="match status" value="1"/>
</dbReference>
<name>A0A0S4IS78_BODSA</name>
<dbReference type="VEuPathDB" id="TriTrypDB:BSAL_63115"/>
<dbReference type="GO" id="GO:0005737">
    <property type="term" value="C:cytoplasm"/>
    <property type="evidence" value="ECO:0007669"/>
    <property type="project" value="UniProtKB-ARBA"/>
</dbReference>
<feature type="transmembrane region" description="Helical" evidence="9">
    <location>
        <begin position="183"/>
        <end position="200"/>
    </location>
</feature>
<protein>
    <submittedName>
        <fullName evidence="10">Aquaporin-like protein, putative</fullName>
    </submittedName>
</protein>
<feature type="transmembrane region" description="Helical" evidence="9">
    <location>
        <begin position="26"/>
        <end position="49"/>
    </location>
</feature>
<evidence type="ECO:0000256" key="9">
    <source>
        <dbReference type="SAM" id="Phobius"/>
    </source>
</evidence>
<evidence type="ECO:0000256" key="8">
    <source>
        <dbReference type="SAM" id="MobiDB-lite"/>
    </source>
</evidence>
<feature type="transmembrane region" description="Helical" evidence="9">
    <location>
        <begin position="110"/>
        <end position="131"/>
    </location>
</feature>
<evidence type="ECO:0000256" key="7">
    <source>
        <dbReference type="RuleBase" id="RU000477"/>
    </source>
</evidence>
<keyword evidence="2 7" id="KW-0813">Transport</keyword>
<accession>A0A0S4IS78</accession>
<organism evidence="10 11">
    <name type="scientific">Bodo saltans</name>
    <name type="common">Flagellated protozoan</name>
    <dbReference type="NCBI Taxonomy" id="75058"/>
    <lineage>
        <taxon>Eukaryota</taxon>
        <taxon>Discoba</taxon>
        <taxon>Euglenozoa</taxon>
        <taxon>Kinetoplastea</taxon>
        <taxon>Metakinetoplastina</taxon>
        <taxon>Eubodonida</taxon>
        <taxon>Bodonidae</taxon>
        <taxon>Bodo</taxon>
    </lineage>
</organism>
<dbReference type="PANTHER" id="PTHR45665:SF9">
    <property type="entry name" value="AQUAPORIN-8"/>
    <property type="match status" value="1"/>
</dbReference>
<dbReference type="GO" id="GO:0012505">
    <property type="term" value="C:endomembrane system"/>
    <property type="evidence" value="ECO:0007669"/>
    <property type="project" value="UniProtKB-SubCell"/>
</dbReference>
<dbReference type="OrthoDB" id="3222at2759"/>
<dbReference type="InterPro" id="IPR022357">
    <property type="entry name" value="MIP_CS"/>
</dbReference>
<dbReference type="OMA" id="EDHRRHE"/>
<keyword evidence="4" id="KW-0677">Repeat</keyword>
<feature type="transmembrane region" description="Helical" evidence="9">
    <location>
        <begin position="231"/>
        <end position="249"/>
    </location>
</feature>
<keyword evidence="5 9" id="KW-1133">Transmembrane helix</keyword>
<evidence type="ECO:0000256" key="1">
    <source>
        <dbReference type="ARBA" id="ARBA00004127"/>
    </source>
</evidence>
<dbReference type="Proteomes" id="UP000051952">
    <property type="component" value="Unassembled WGS sequence"/>
</dbReference>
<gene>
    <name evidence="10" type="ORF">BSAL_63115</name>
</gene>
<dbReference type="PROSITE" id="PS00221">
    <property type="entry name" value="MIP"/>
    <property type="match status" value="1"/>
</dbReference>
<dbReference type="InterPro" id="IPR000425">
    <property type="entry name" value="MIP"/>
</dbReference>
<dbReference type="GO" id="GO:0016020">
    <property type="term" value="C:membrane"/>
    <property type="evidence" value="ECO:0007669"/>
    <property type="project" value="InterPro"/>
</dbReference>
<dbReference type="AlphaFoldDB" id="A0A0S4IS78"/>
<dbReference type="PRINTS" id="PR00783">
    <property type="entry name" value="MINTRINSICP"/>
</dbReference>
<feature type="transmembrane region" description="Helical" evidence="9">
    <location>
        <begin position="69"/>
        <end position="89"/>
    </location>
</feature>
<reference evidence="11" key="1">
    <citation type="submission" date="2015-09" db="EMBL/GenBank/DDBJ databases">
        <authorList>
            <consortium name="Pathogen Informatics"/>
        </authorList>
    </citation>
    <scope>NUCLEOTIDE SEQUENCE [LARGE SCALE GENOMIC DNA]</scope>
    <source>
        <strain evidence="11">Lake Konstanz</strain>
    </source>
</reference>
<keyword evidence="6 9" id="KW-0472">Membrane</keyword>
<feature type="region of interest" description="Disordered" evidence="8">
    <location>
        <begin position="255"/>
        <end position="276"/>
    </location>
</feature>
<dbReference type="PANTHER" id="PTHR45665">
    <property type="entry name" value="AQUAPORIN-8"/>
    <property type="match status" value="1"/>
</dbReference>
<dbReference type="EMBL" id="CYKH01000341">
    <property type="protein sequence ID" value="CUF50652.1"/>
    <property type="molecule type" value="Genomic_DNA"/>
</dbReference>
<dbReference type="GO" id="GO:0019755">
    <property type="term" value="P:one-carbon compound transport"/>
    <property type="evidence" value="ECO:0007669"/>
    <property type="project" value="UniProtKB-ARBA"/>
</dbReference>